<dbReference type="PANTHER" id="PTHR10057">
    <property type="entry name" value="PERIPHERAL-TYPE BENZODIAZEPINE RECEPTOR"/>
    <property type="match status" value="1"/>
</dbReference>
<dbReference type="GeneID" id="301819024"/>
<dbReference type="InterPro" id="IPR038330">
    <property type="entry name" value="TspO/MBR-related_sf"/>
</dbReference>
<evidence type="ECO:0000256" key="1">
    <source>
        <dbReference type="ARBA" id="ARBA00004141"/>
    </source>
</evidence>
<protein>
    <submittedName>
        <fullName evidence="7">Tryptophan-rich sensory protein</fullName>
    </submittedName>
</protein>
<dbReference type="RefSeq" id="WP_015668333.1">
    <property type="nucleotide sequence ID" value="NC_020453.1"/>
</dbReference>
<dbReference type="Pfam" id="PF03073">
    <property type="entry name" value="TspO_MBR"/>
    <property type="match status" value="1"/>
</dbReference>
<dbReference type="InterPro" id="IPR004307">
    <property type="entry name" value="TspO_MBR"/>
</dbReference>
<dbReference type="CDD" id="cd15904">
    <property type="entry name" value="TSPO_MBR"/>
    <property type="match status" value="1"/>
</dbReference>
<keyword evidence="4 6" id="KW-1133">Transmembrane helix</keyword>
<evidence type="ECO:0000256" key="4">
    <source>
        <dbReference type="ARBA" id="ARBA00022989"/>
    </source>
</evidence>
<dbReference type="OrthoDB" id="9795496at2"/>
<dbReference type="PIRSF" id="PIRSF005859">
    <property type="entry name" value="PBR"/>
    <property type="match status" value="1"/>
</dbReference>
<keyword evidence="8" id="KW-1185">Reference proteome</keyword>
<evidence type="ECO:0000313" key="8">
    <source>
        <dbReference type="Proteomes" id="UP000011841"/>
    </source>
</evidence>
<accession>M4ZBT6</accession>
<evidence type="ECO:0000256" key="3">
    <source>
        <dbReference type="ARBA" id="ARBA00022692"/>
    </source>
</evidence>
<organism evidence="7 8">
    <name type="scientific">Bradyrhizobium oligotrophicum S58</name>
    <dbReference type="NCBI Taxonomy" id="1245469"/>
    <lineage>
        <taxon>Bacteria</taxon>
        <taxon>Pseudomonadati</taxon>
        <taxon>Pseudomonadota</taxon>
        <taxon>Alphaproteobacteria</taxon>
        <taxon>Hyphomicrobiales</taxon>
        <taxon>Nitrobacteraceae</taxon>
        <taxon>Bradyrhizobium</taxon>
    </lineage>
</organism>
<dbReference type="GO" id="GO:0016020">
    <property type="term" value="C:membrane"/>
    <property type="evidence" value="ECO:0007669"/>
    <property type="project" value="UniProtKB-SubCell"/>
</dbReference>
<feature type="transmembrane region" description="Helical" evidence="6">
    <location>
        <begin position="97"/>
        <end position="118"/>
    </location>
</feature>
<feature type="transmembrane region" description="Helical" evidence="6">
    <location>
        <begin position="125"/>
        <end position="147"/>
    </location>
</feature>
<evidence type="ECO:0000313" key="7">
    <source>
        <dbReference type="EMBL" id="BAM91244.1"/>
    </source>
</evidence>
<dbReference type="Proteomes" id="UP000011841">
    <property type="component" value="Chromosome"/>
</dbReference>
<dbReference type="EMBL" id="AP012603">
    <property type="protein sequence ID" value="BAM91244.1"/>
    <property type="molecule type" value="Genomic_DNA"/>
</dbReference>
<evidence type="ECO:0000256" key="2">
    <source>
        <dbReference type="ARBA" id="ARBA00007524"/>
    </source>
</evidence>
<dbReference type="KEGG" id="aol:S58_52650"/>
<comment type="similarity">
    <text evidence="2">Belongs to the TspO/BZRP family.</text>
</comment>
<feature type="transmembrane region" description="Helical" evidence="6">
    <location>
        <begin position="48"/>
        <end position="66"/>
    </location>
</feature>
<keyword evidence="5 6" id="KW-0472">Membrane</keyword>
<evidence type="ECO:0000256" key="5">
    <source>
        <dbReference type="ARBA" id="ARBA00023136"/>
    </source>
</evidence>
<feature type="transmembrane region" description="Helical" evidence="6">
    <location>
        <begin position="73"/>
        <end position="91"/>
    </location>
</feature>
<dbReference type="eggNOG" id="COG3476">
    <property type="taxonomic scope" value="Bacteria"/>
</dbReference>
<keyword evidence="3 6" id="KW-0812">Transmembrane</keyword>
<dbReference type="AlphaFoldDB" id="M4ZBT6"/>
<dbReference type="HOGENOM" id="CLU_091805_2_0_5"/>
<sequence length="151" mass="17062">MNRSILHLLVLLVLVVGGGWIIGASNLPGAWYGSLNKPPFTPPNWLFPIAWTVIYILVAIAGWRTYERVESGAVMQVWWGQLVLNFAWSPVFFTAHLMWLALVIIVSMFVLIMAFIVMQWREDRIAALLFVPYACWVGFASVLNLAVNVLN</sequence>
<name>M4ZBT6_9BRAD</name>
<gene>
    <name evidence="7" type="ORF">S58_52650</name>
</gene>
<dbReference type="GO" id="GO:0033013">
    <property type="term" value="P:tetrapyrrole metabolic process"/>
    <property type="evidence" value="ECO:0007669"/>
    <property type="project" value="UniProtKB-ARBA"/>
</dbReference>
<dbReference type="FunFam" id="1.20.1260.100:FF:000001">
    <property type="entry name" value="translocator protein 2"/>
    <property type="match status" value="1"/>
</dbReference>
<dbReference type="Gene3D" id="1.20.1260.100">
    <property type="entry name" value="TspO/MBR protein"/>
    <property type="match status" value="1"/>
</dbReference>
<dbReference type="PANTHER" id="PTHR10057:SF0">
    <property type="entry name" value="TRANSLOCATOR PROTEIN"/>
    <property type="match status" value="1"/>
</dbReference>
<evidence type="ECO:0000256" key="6">
    <source>
        <dbReference type="SAM" id="Phobius"/>
    </source>
</evidence>
<dbReference type="STRING" id="1245469.S58_52650"/>
<proteinExistence type="inferred from homology"/>
<dbReference type="PATRIC" id="fig|1245469.3.peg.5391"/>
<comment type="subcellular location">
    <subcellularLocation>
        <location evidence="1">Membrane</location>
        <topology evidence="1">Multi-pass membrane protein</topology>
    </subcellularLocation>
</comment>
<reference evidence="7 8" key="1">
    <citation type="journal article" date="2013" name="Appl. Environ. Microbiol.">
        <title>Genome analysis suggests that the soil oligotrophic bacterium Agromonas oligotrophica (Bradyrhizobium oligotrophicum) is a nitrogen-fixing symbiont of Aeschynomene indica.</title>
        <authorList>
            <person name="Okubo T."/>
            <person name="Fukushima S."/>
            <person name="Itakura M."/>
            <person name="Oshima K."/>
            <person name="Longtonglang A."/>
            <person name="Teaumroong N."/>
            <person name="Mitsui H."/>
            <person name="Hattori M."/>
            <person name="Hattori R."/>
            <person name="Hattori T."/>
            <person name="Minamisawa K."/>
        </authorList>
    </citation>
    <scope>NUCLEOTIDE SEQUENCE [LARGE SCALE GENOMIC DNA]</scope>
    <source>
        <strain evidence="7 8">S58</strain>
    </source>
</reference>